<proteinExistence type="predicted"/>
<evidence type="ECO:0000313" key="2">
    <source>
        <dbReference type="Proteomes" id="UP000308600"/>
    </source>
</evidence>
<accession>A0ACD3B9C7</accession>
<dbReference type="Proteomes" id="UP000308600">
    <property type="component" value="Unassembled WGS sequence"/>
</dbReference>
<name>A0ACD3B9C7_9AGAR</name>
<protein>
    <submittedName>
        <fullName evidence="1">Uncharacterized protein</fullName>
    </submittedName>
</protein>
<keyword evidence="2" id="KW-1185">Reference proteome</keyword>
<evidence type="ECO:0000313" key="1">
    <source>
        <dbReference type="EMBL" id="TFK74516.1"/>
    </source>
</evidence>
<gene>
    <name evidence="1" type="ORF">BDN72DRAFT_813017</name>
</gene>
<reference evidence="1 2" key="1">
    <citation type="journal article" date="2019" name="Nat. Ecol. Evol.">
        <title>Megaphylogeny resolves global patterns of mushroom evolution.</title>
        <authorList>
            <person name="Varga T."/>
            <person name="Krizsan K."/>
            <person name="Foldi C."/>
            <person name="Dima B."/>
            <person name="Sanchez-Garcia M."/>
            <person name="Sanchez-Ramirez S."/>
            <person name="Szollosi G.J."/>
            <person name="Szarkandi J.G."/>
            <person name="Papp V."/>
            <person name="Albert L."/>
            <person name="Andreopoulos W."/>
            <person name="Angelini C."/>
            <person name="Antonin V."/>
            <person name="Barry K.W."/>
            <person name="Bougher N.L."/>
            <person name="Buchanan P."/>
            <person name="Buyck B."/>
            <person name="Bense V."/>
            <person name="Catcheside P."/>
            <person name="Chovatia M."/>
            <person name="Cooper J."/>
            <person name="Damon W."/>
            <person name="Desjardin D."/>
            <person name="Finy P."/>
            <person name="Geml J."/>
            <person name="Haridas S."/>
            <person name="Hughes K."/>
            <person name="Justo A."/>
            <person name="Karasinski D."/>
            <person name="Kautmanova I."/>
            <person name="Kiss B."/>
            <person name="Kocsube S."/>
            <person name="Kotiranta H."/>
            <person name="LaButti K.M."/>
            <person name="Lechner B.E."/>
            <person name="Liimatainen K."/>
            <person name="Lipzen A."/>
            <person name="Lukacs Z."/>
            <person name="Mihaltcheva S."/>
            <person name="Morgado L.N."/>
            <person name="Niskanen T."/>
            <person name="Noordeloos M.E."/>
            <person name="Ohm R.A."/>
            <person name="Ortiz-Santana B."/>
            <person name="Ovrebo C."/>
            <person name="Racz N."/>
            <person name="Riley R."/>
            <person name="Savchenko A."/>
            <person name="Shiryaev A."/>
            <person name="Soop K."/>
            <person name="Spirin V."/>
            <person name="Szebenyi C."/>
            <person name="Tomsovsky M."/>
            <person name="Tulloss R.E."/>
            <person name="Uehling J."/>
            <person name="Grigoriev I.V."/>
            <person name="Vagvolgyi C."/>
            <person name="Papp T."/>
            <person name="Martin F.M."/>
            <person name="Miettinen O."/>
            <person name="Hibbett D.S."/>
            <person name="Nagy L.G."/>
        </authorList>
    </citation>
    <scope>NUCLEOTIDE SEQUENCE [LARGE SCALE GENOMIC DNA]</scope>
    <source>
        <strain evidence="1 2">NL-1719</strain>
    </source>
</reference>
<organism evidence="1 2">
    <name type="scientific">Pluteus cervinus</name>
    <dbReference type="NCBI Taxonomy" id="181527"/>
    <lineage>
        <taxon>Eukaryota</taxon>
        <taxon>Fungi</taxon>
        <taxon>Dikarya</taxon>
        <taxon>Basidiomycota</taxon>
        <taxon>Agaricomycotina</taxon>
        <taxon>Agaricomycetes</taxon>
        <taxon>Agaricomycetidae</taxon>
        <taxon>Agaricales</taxon>
        <taxon>Pluteineae</taxon>
        <taxon>Pluteaceae</taxon>
        <taxon>Pluteus</taxon>
    </lineage>
</organism>
<sequence length="385" mass="41816">MRTWLAALLCSTHTLLTVAQFLPLREYAGQSFFDGWDYYGFYDNTTWGNVTYLDQPDAVSQRLTYVNSAGNAVVKVDNTTNVADGPLVYRNSIRLTTKDAYGVGTLVIFDALHMPYGCSVWPSFWTLGSLKKWPHGGEIDIVEGINMMDRNQMALHTDPGCFQSPNPVQSGDTLETNCSLDRGCIVGENKPNSYGPGFAQAGGGVWATQWDDTGVFIWFWGRADIPDNIKSATSTSSLDVSTWGQPSASYPAAGCNIEQFFDPQQLVILITLCGVWAGIPDIYSSTCHTPKNSCYADNIIGPGSPTYDEAYFEIPYIRVYQASNSTQSGGPSATQSGASTVVQTVLTTLPAAQTTLPTLASGSTRVTYSITGLTLLSMLLFWSAF</sequence>
<dbReference type="EMBL" id="ML208268">
    <property type="protein sequence ID" value="TFK74516.1"/>
    <property type="molecule type" value="Genomic_DNA"/>
</dbReference>